<evidence type="ECO:0000256" key="4">
    <source>
        <dbReference type="ARBA" id="ARBA00023136"/>
    </source>
</evidence>
<dbReference type="Gene3D" id="1.20.1250.20">
    <property type="entry name" value="MFS general substrate transporter like domains"/>
    <property type="match status" value="1"/>
</dbReference>
<dbReference type="InterPro" id="IPR011701">
    <property type="entry name" value="MFS"/>
</dbReference>
<sequence length="479" mass="51969">MPDAAGEPTPTNPPAAAEDRHIDWLPAGSWILYDLANTIYAAAITYVLMPYFSDTYKYYTPIGVTQTLTMIASGFAVPMMASICDRTGQTRLYLTVFTVICIGSMFGWALWTTEFALLAFLAIGGFAYQNSLVFYNALLPSVAPRSRTGLISGLGVGLGYSGTIVTILIALLLTKYFGLGFKATCGVCAALFLLTALPCLLFVKEKRHIDRQPLSWEVVRERGADLWGTIRAMPQHRTVMFFFLGNFFLVDVLNTAILYFAAFTQVIFKAQAEAGDLFLFGMKFDQSSTFAMIMGLALCSLALVFGSFSGWLSDRIHPLQVLRGSGWCLLVGLVGAILTGGKSPALYLLTLGGAGAFGLAGIWTSGRKVLLLVAPQEDIAQYFGLYGITLKLSVIGSTTFALVSDTIFRSEKAKLGFEVAQTQAQKIAVDLAHSHSQKVAIACQLIQLLLGLGLLYVINWRDIPDRDLDDVIAAEIPTA</sequence>
<keyword evidence="3 5" id="KW-1133">Transmembrane helix</keyword>
<dbReference type="PANTHER" id="PTHR23519">
    <property type="entry name" value="AUTOPHAGY-RELATED PROTEIN 22"/>
    <property type="match status" value="1"/>
</dbReference>
<feature type="transmembrane region" description="Helical" evidence="5">
    <location>
        <begin position="321"/>
        <end position="339"/>
    </location>
</feature>
<dbReference type="GO" id="GO:0012505">
    <property type="term" value="C:endomembrane system"/>
    <property type="evidence" value="ECO:0007669"/>
    <property type="project" value="UniProtKB-SubCell"/>
</dbReference>
<feature type="transmembrane region" description="Helical" evidence="5">
    <location>
        <begin position="439"/>
        <end position="458"/>
    </location>
</feature>
<gene>
    <name evidence="6" type="ORF">Mal52_47910</name>
</gene>
<keyword evidence="2 5" id="KW-0812">Transmembrane</keyword>
<accession>A0A517ZUV9</accession>
<dbReference type="RefSeq" id="WP_145378806.1">
    <property type="nucleotide sequence ID" value="NZ_CP036270.1"/>
</dbReference>
<dbReference type="OrthoDB" id="166874at2"/>
<dbReference type="Proteomes" id="UP000319383">
    <property type="component" value="Chromosome"/>
</dbReference>
<evidence type="ECO:0000256" key="5">
    <source>
        <dbReference type="SAM" id="Phobius"/>
    </source>
</evidence>
<feature type="transmembrane region" description="Helical" evidence="5">
    <location>
        <begin position="241"/>
        <end position="268"/>
    </location>
</feature>
<dbReference type="EMBL" id="CP036276">
    <property type="protein sequence ID" value="QDU46273.1"/>
    <property type="molecule type" value="Genomic_DNA"/>
</dbReference>
<feature type="transmembrane region" description="Helical" evidence="5">
    <location>
        <begin position="345"/>
        <end position="363"/>
    </location>
</feature>
<keyword evidence="4 5" id="KW-0472">Membrane</keyword>
<feature type="transmembrane region" description="Helical" evidence="5">
    <location>
        <begin position="58"/>
        <end position="80"/>
    </location>
</feature>
<evidence type="ECO:0000256" key="1">
    <source>
        <dbReference type="ARBA" id="ARBA00004127"/>
    </source>
</evidence>
<feature type="transmembrane region" description="Helical" evidence="5">
    <location>
        <begin position="92"/>
        <end position="111"/>
    </location>
</feature>
<evidence type="ECO:0000313" key="6">
    <source>
        <dbReference type="EMBL" id="QDU46273.1"/>
    </source>
</evidence>
<dbReference type="SUPFAM" id="SSF103473">
    <property type="entry name" value="MFS general substrate transporter"/>
    <property type="match status" value="1"/>
</dbReference>
<dbReference type="KEGG" id="sdyn:Mal52_47910"/>
<dbReference type="InterPro" id="IPR050495">
    <property type="entry name" value="ATG22/LtaA_families"/>
</dbReference>
<dbReference type="PANTHER" id="PTHR23519:SF1">
    <property type="entry name" value="AUTOPHAGY-RELATED PROTEIN 22"/>
    <property type="match status" value="1"/>
</dbReference>
<evidence type="ECO:0000256" key="3">
    <source>
        <dbReference type="ARBA" id="ARBA00022989"/>
    </source>
</evidence>
<feature type="transmembrane region" description="Helical" evidence="5">
    <location>
        <begin position="288"/>
        <end position="309"/>
    </location>
</feature>
<proteinExistence type="predicted"/>
<protein>
    <submittedName>
        <fullName evidence="6">Major Facilitator Superfamily protein</fullName>
    </submittedName>
</protein>
<feature type="transmembrane region" description="Helical" evidence="5">
    <location>
        <begin position="150"/>
        <end position="173"/>
    </location>
</feature>
<keyword evidence="7" id="KW-1185">Reference proteome</keyword>
<reference evidence="6 7" key="1">
    <citation type="submission" date="2019-02" db="EMBL/GenBank/DDBJ databases">
        <title>Deep-cultivation of Planctomycetes and their phenomic and genomic characterization uncovers novel biology.</title>
        <authorList>
            <person name="Wiegand S."/>
            <person name="Jogler M."/>
            <person name="Boedeker C."/>
            <person name="Pinto D."/>
            <person name="Vollmers J."/>
            <person name="Rivas-Marin E."/>
            <person name="Kohn T."/>
            <person name="Peeters S.H."/>
            <person name="Heuer A."/>
            <person name="Rast P."/>
            <person name="Oberbeckmann S."/>
            <person name="Bunk B."/>
            <person name="Jeske O."/>
            <person name="Meyerdierks A."/>
            <person name="Storesund J.E."/>
            <person name="Kallscheuer N."/>
            <person name="Luecker S."/>
            <person name="Lage O.M."/>
            <person name="Pohl T."/>
            <person name="Merkel B.J."/>
            <person name="Hornburger P."/>
            <person name="Mueller R.-W."/>
            <person name="Bruemmer F."/>
            <person name="Labrenz M."/>
            <person name="Spormann A.M."/>
            <person name="Op den Camp H."/>
            <person name="Overmann J."/>
            <person name="Amann R."/>
            <person name="Jetten M.S.M."/>
            <person name="Mascher T."/>
            <person name="Medema M.H."/>
            <person name="Devos D.P."/>
            <person name="Kaster A.-K."/>
            <person name="Ovreas L."/>
            <person name="Rohde M."/>
            <person name="Galperin M.Y."/>
            <person name="Jogler C."/>
        </authorList>
    </citation>
    <scope>NUCLEOTIDE SEQUENCE [LARGE SCALE GENOMIC DNA]</scope>
    <source>
        <strain evidence="6 7">Mal52</strain>
    </source>
</reference>
<name>A0A517ZUV9_9PLAN</name>
<dbReference type="GO" id="GO:0022857">
    <property type="term" value="F:transmembrane transporter activity"/>
    <property type="evidence" value="ECO:0007669"/>
    <property type="project" value="InterPro"/>
</dbReference>
<dbReference type="InterPro" id="IPR036259">
    <property type="entry name" value="MFS_trans_sf"/>
</dbReference>
<evidence type="ECO:0000313" key="7">
    <source>
        <dbReference type="Proteomes" id="UP000319383"/>
    </source>
</evidence>
<feature type="transmembrane region" description="Helical" evidence="5">
    <location>
        <begin position="117"/>
        <end position="138"/>
    </location>
</feature>
<comment type="subcellular location">
    <subcellularLocation>
        <location evidence="1">Endomembrane system</location>
        <topology evidence="1">Multi-pass membrane protein</topology>
    </subcellularLocation>
</comment>
<dbReference type="Pfam" id="PF07690">
    <property type="entry name" value="MFS_1"/>
    <property type="match status" value="1"/>
</dbReference>
<organism evidence="6 7">
    <name type="scientific">Symmachiella dynata</name>
    <dbReference type="NCBI Taxonomy" id="2527995"/>
    <lineage>
        <taxon>Bacteria</taxon>
        <taxon>Pseudomonadati</taxon>
        <taxon>Planctomycetota</taxon>
        <taxon>Planctomycetia</taxon>
        <taxon>Planctomycetales</taxon>
        <taxon>Planctomycetaceae</taxon>
        <taxon>Symmachiella</taxon>
    </lineage>
</organism>
<feature type="transmembrane region" description="Helical" evidence="5">
    <location>
        <begin position="383"/>
        <end position="403"/>
    </location>
</feature>
<feature type="transmembrane region" description="Helical" evidence="5">
    <location>
        <begin position="30"/>
        <end position="52"/>
    </location>
</feature>
<evidence type="ECO:0000256" key="2">
    <source>
        <dbReference type="ARBA" id="ARBA00022692"/>
    </source>
</evidence>
<feature type="transmembrane region" description="Helical" evidence="5">
    <location>
        <begin position="179"/>
        <end position="203"/>
    </location>
</feature>
<dbReference type="AlphaFoldDB" id="A0A517ZUV9"/>